<evidence type="ECO:0000313" key="2">
    <source>
        <dbReference type="Proteomes" id="UP001589833"/>
    </source>
</evidence>
<gene>
    <name evidence="1" type="ORF">ACFFH4_24685</name>
</gene>
<dbReference type="Gene3D" id="3.40.50.2300">
    <property type="match status" value="2"/>
</dbReference>
<comment type="caution">
    <text evidence="1">The sequence shown here is derived from an EMBL/GenBank/DDBJ whole genome shotgun (WGS) entry which is preliminary data.</text>
</comment>
<dbReference type="RefSeq" id="WP_273844458.1">
    <property type="nucleotide sequence ID" value="NZ_JAQQWT010000009.1"/>
</dbReference>
<sequence length="82" mass="9095">MKRVFDGTQTMTVYKSIDLIAKRAAAVVMQVATKETVETNQTVDNGKAEIPSFLLEPISVTKSNIKETVIKDGFLSEKDIFN</sequence>
<dbReference type="SUPFAM" id="SSF53822">
    <property type="entry name" value="Periplasmic binding protein-like I"/>
    <property type="match status" value="1"/>
</dbReference>
<keyword evidence="2" id="KW-1185">Reference proteome</keyword>
<dbReference type="InterPro" id="IPR028082">
    <property type="entry name" value="Peripla_BP_I"/>
</dbReference>
<name>A0ABV6NN16_9BACI</name>
<organism evidence="1 2">
    <name type="scientific">Halalkalibacter alkalisediminis</name>
    <dbReference type="NCBI Taxonomy" id="935616"/>
    <lineage>
        <taxon>Bacteria</taxon>
        <taxon>Bacillati</taxon>
        <taxon>Bacillota</taxon>
        <taxon>Bacilli</taxon>
        <taxon>Bacillales</taxon>
        <taxon>Bacillaceae</taxon>
        <taxon>Halalkalibacter</taxon>
    </lineage>
</organism>
<accession>A0ABV6NN16</accession>
<proteinExistence type="predicted"/>
<dbReference type="Proteomes" id="UP001589833">
    <property type="component" value="Unassembled WGS sequence"/>
</dbReference>
<dbReference type="EMBL" id="JBHLTR010000102">
    <property type="protein sequence ID" value="MFC0562071.1"/>
    <property type="molecule type" value="Genomic_DNA"/>
</dbReference>
<evidence type="ECO:0000313" key="1">
    <source>
        <dbReference type="EMBL" id="MFC0562071.1"/>
    </source>
</evidence>
<reference evidence="1 2" key="1">
    <citation type="submission" date="2024-09" db="EMBL/GenBank/DDBJ databases">
        <authorList>
            <person name="Sun Q."/>
            <person name="Mori K."/>
        </authorList>
    </citation>
    <scope>NUCLEOTIDE SEQUENCE [LARGE SCALE GENOMIC DNA]</scope>
    <source>
        <strain evidence="1 2">NCAIM B.02301</strain>
    </source>
</reference>
<protein>
    <submittedName>
        <fullName evidence="1">Uncharacterized protein</fullName>
    </submittedName>
</protein>